<dbReference type="PATRIC" id="fig|1227485.3.peg.2601"/>
<keyword evidence="1" id="KW-0812">Transmembrane</keyword>
<evidence type="ECO:0008006" key="4">
    <source>
        <dbReference type="Google" id="ProtNLM"/>
    </source>
</evidence>
<dbReference type="Proteomes" id="UP000011523">
    <property type="component" value="Unassembled WGS sequence"/>
</dbReference>
<keyword evidence="3" id="KW-1185">Reference proteome</keyword>
<dbReference type="OrthoDB" id="167785at2157"/>
<protein>
    <recommendedName>
        <fullName evidence="4">HPP family protein</fullName>
    </recommendedName>
</protein>
<feature type="transmembrane region" description="Helical" evidence="1">
    <location>
        <begin position="110"/>
        <end position="131"/>
    </location>
</feature>
<dbReference type="AlphaFoldDB" id="M0DHI1"/>
<keyword evidence="1" id="KW-1133">Transmembrane helix</keyword>
<evidence type="ECO:0000256" key="1">
    <source>
        <dbReference type="SAM" id="Phobius"/>
    </source>
</evidence>
<evidence type="ECO:0000313" key="3">
    <source>
        <dbReference type="Proteomes" id="UP000011523"/>
    </source>
</evidence>
<organism evidence="2 3">
    <name type="scientific">Halorubrum tebenquichense DSM 14210</name>
    <dbReference type="NCBI Taxonomy" id="1227485"/>
    <lineage>
        <taxon>Archaea</taxon>
        <taxon>Methanobacteriati</taxon>
        <taxon>Methanobacteriota</taxon>
        <taxon>Stenosarchaea group</taxon>
        <taxon>Halobacteria</taxon>
        <taxon>Halobacteriales</taxon>
        <taxon>Haloferacaceae</taxon>
        <taxon>Halorubrum</taxon>
    </lineage>
</organism>
<dbReference type="EMBL" id="AOJD01000071">
    <property type="protein sequence ID" value="ELZ34258.1"/>
    <property type="molecule type" value="Genomic_DNA"/>
</dbReference>
<accession>M0DHI1</accession>
<keyword evidence="1" id="KW-0472">Membrane</keyword>
<sequence>MRRRLGTSLYAGLLFTVLGLVAWATGQPFVFPSLGPSAFVLAFDRRSERERAVRVVGSHLIGGLTGLAAWTAVADGAALTATPPAFSAEGFRLTVSAVVSLGLLSTTPEVAIIVAGVTVLVAFHAGVIPLFKRFVGDAHPLYGRGDAADGAG</sequence>
<name>M0DHI1_9EURY</name>
<comment type="caution">
    <text evidence="2">The sequence shown here is derived from an EMBL/GenBank/DDBJ whole genome shotgun (WGS) entry which is preliminary data.</text>
</comment>
<dbReference type="RefSeq" id="WP_006630289.1">
    <property type="nucleotide sequence ID" value="NZ_AOJD01000071.1"/>
</dbReference>
<proteinExistence type="predicted"/>
<gene>
    <name evidence="2" type="ORF">C472_13227</name>
</gene>
<reference evidence="2 3" key="1">
    <citation type="journal article" date="2014" name="PLoS Genet.">
        <title>Phylogenetically driven sequencing of extremely halophilic archaea reveals strategies for static and dynamic osmo-response.</title>
        <authorList>
            <person name="Becker E.A."/>
            <person name="Seitzer P.M."/>
            <person name="Tritt A."/>
            <person name="Larsen D."/>
            <person name="Krusor M."/>
            <person name="Yao A.I."/>
            <person name="Wu D."/>
            <person name="Madern D."/>
            <person name="Eisen J.A."/>
            <person name="Darling A.E."/>
            <person name="Facciotti M.T."/>
        </authorList>
    </citation>
    <scope>NUCLEOTIDE SEQUENCE [LARGE SCALE GENOMIC DNA]</scope>
    <source>
        <strain evidence="2 3">DSM 14210</strain>
    </source>
</reference>
<evidence type="ECO:0000313" key="2">
    <source>
        <dbReference type="EMBL" id="ELZ34258.1"/>
    </source>
</evidence>